<dbReference type="PANTHER" id="PTHR11662">
    <property type="entry name" value="SOLUTE CARRIER FAMILY 17"/>
    <property type="match status" value="1"/>
</dbReference>
<evidence type="ECO:0000256" key="5">
    <source>
        <dbReference type="ARBA" id="ARBA00022989"/>
    </source>
</evidence>
<gene>
    <name evidence="8" type="ORF">QR98_0089530</name>
</gene>
<dbReference type="PROSITE" id="PS50850">
    <property type="entry name" value="MFS"/>
    <property type="match status" value="2"/>
</dbReference>
<evidence type="ECO:0000256" key="2">
    <source>
        <dbReference type="ARBA" id="ARBA00022448"/>
    </source>
</evidence>
<protein>
    <submittedName>
        <fullName evidence="8">Sialin-like protein 6</fullName>
    </submittedName>
</protein>
<dbReference type="VEuPathDB" id="VectorBase:SSCA003151"/>
<dbReference type="InterPro" id="IPR020846">
    <property type="entry name" value="MFS_dom"/>
</dbReference>
<dbReference type="Gene3D" id="1.20.1250.20">
    <property type="entry name" value="MFS general substrate transporter like domains"/>
    <property type="match status" value="3"/>
</dbReference>
<dbReference type="AlphaFoldDB" id="A0A132AHC9"/>
<evidence type="ECO:0000256" key="6">
    <source>
        <dbReference type="ARBA" id="ARBA00023136"/>
    </source>
</evidence>
<dbReference type="InterPro" id="IPR036259">
    <property type="entry name" value="MFS_trans_sf"/>
</dbReference>
<feature type="domain" description="Major facilitator superfamily (MFS) profile" evidence="7">
    <location>
        <begin position="455"/>
        <end position="674"/>
    </location>
</feature>
<reference evidence="8 9" key="1">
    <citation type="journal article" date="2015" name="Parasit. Vectors">
        <title>Draft genome of the scabies mite.</title>
        <authorList>
            <person name="Rider S.D.Jr."/>
            <person name="Morgan M.S."/>
            <person name="Arlian L.G."/>
        </authorList>
    </citation>
    <scope>NUCLEOTIDE SEQUENCE [LARGE SCALE GENOMIC DNA]</scope>
    <source>
        <strain evidence="8">Arlian Lab</strain>
    </source>
</reference>
<dbReference type="PANTHER" id="PTHR11662:SF399">
    <property type="entry name" value="FI19708P1-RELATED"/>
    <property type="match status" value="1"/>
</dbReference>
<dbReference type="EMBL" id="JXLN01015085">
    <property type="protein sequence ID" value="KPM10398.1"/>
    <property type="molecule type" value="Genomic_DNA"/>
</dbReference>
<dbReference type="Pfam" id="PF07690">
    <property type="entry name" value="MFS_1"/>
    <property type="match status" value="2"/>
</dbReference>
<dbReference type="InterPro" id="IPR011701">
    <property type="entry name" value="MFS"/>
</dbReference>
<keyword evidence="4" id="KW-0769">Symport</keyword>
<evidence type="ECO:0000256" key="3">
    <source>
        <dbReference type="ARBA" id="ARBA00022692"/>
    </source>
</evidence>
<comment type="subcellular location">
    <subcellularLocation>
        <location evidence="1">Membrane</location>
        <topology evidence="1">Multi-pass membrane protein</topology>
    </subcellularLocation>
</comment>
<organism evidence="8 9">
    <name type="scientific">Sarcoptes scabiei</name>
    <name type="common">Itch mite</name>
    <name type="synonym">Acarus scabiei</name>
    <dbReference type="NCBI Taxonomy" id="52283"/>
    <lineage>
        <taxon>Eukaryota</taxon>
        <taxon>Metazoa</taxon>
        <taxon>Ecdysozoa</taxon>
        <taxon>Arthropoda</taxon>
        <taxon>Chelicerata</taxon>
        <taxon>Arachnida</taxon>
        <taxon>Acari</taxon>
        <taxon>Acariformes</taxon>
        <taxon>Sarcoptiformes</taxon>
        <taxon>Astigmata</taxon>
        <taxon>Psoroptidia</taxon>
        <taxon>Sarcoptoidea</taxon>
        <taxon>Sarcoptidae</taxon>
        <taxon>Sarcoptinae</taxon>
        <taxon>Sarcoptes</taxon>
    </lineage>
</organism>
<sequence length="674" mass="75587">MKFQLRFAIALLGIYACSLVYVHRAGFSVAVVAMTKKNHSTFNDSSRSNASNTDPISSDDKFYDWDETLQGIILGAQFYMYIFVPTFAGRLTDAIGGKWIAFYGALGPCILAAITPTIVNLWGPYALIVNRILVGFFHGFTYATMFSLFIKWFPKKELSVANGGLAFGGSLGSTIMSAMSGAIAEYWSWPWIFYAMALFHVPFLVLWFYLATNSPETNRLISDDERRYIEQNVQQKIISKKVKVPWIRMITSIPVICSLITKMCSGFGYFLLITKMPSYLSKVFNIDLFKNGWVFAGTNLANGMATLIAPPLANLIIEKCGWKNLCVRKLFQSIALFGPAICLGLIPVIGLHPDPIIALLISAMMLYGFFSAGEWTIIAEYAPNFAGTVFGFANILAFSMGIIAPYIVGVLLDSQIDNDHQQWNIIFYIAVIIYVIGGSTFVLCATDKQQDWDRQAVLDNDFTKMDHFDARYLCMCDYVRTTDRYERCDRPVSRAPKFNWNETVQGLILGSTFFFYWIIPTLVGSVTNRFGGKRLAFVGIFFPCILTALIPTAAKTDANLFILVQSLNGLFQGFIYPSLFHLYVKWFEPDERSKANSGIQFGQSIGGALMSLIGGYLCETVTGWPLLYYFMSLVHIPWIILWVWLASDQPTLKAKINNSNSKVSKNFSDFSSPV</sequence>
<proteinExistence type="predicted"/>
<evidence type="ECO:0000256" key="1">
    <source>
        <dbReference type="ARBA" id="ARBA00004141"/>
    </source>
</evidence>
<dbReference type="Proteomes" id="UP000616769">
    <property type="component" value="Unassembled WGS sequence"/>
</dbReference>
<keyword evidence="6" id="KW-0472">Membrane</keyword>
<name>A0A132AHC9_SARSC</name>
<dbReference type="SUPFAM" id="SSF103473">
    <property type="entry name" value="MFS general substrate transporter"/>
    <property type="match status" value="2"/>
</dbReference>
<accession>A0A132AHC9</accession>
<dbReference type="InterPro" id="IPR050382">
    <property type="entry name" value="MFS_Na/Anion_cotransporter"/>
</dbReference>
<evidence type="ECO:0000256" key="4">
    <source>
        <dbReference type="ARBA" id="ARBA00022847"/>
    </source>
</evidence>
<dbReference type="GO" id="GO:0016020">
    <property type="term" value="C:membrane"/>
    <property type="evidence" value="ECO:0007669"/>
    <property type="project" value="UniProtKB-SubCell"/>
</dbReference>
<evidence type="ECO:0000313" key="9">
    <source>
        <dbReference type="Proteomes" id="UP000616769"/>
    </source>
</evidence>
<dbReference type="FunFam" id="1.20.1250.20:FF:000003">
    <property type="entry name" value="Solute carrier family 17 member 3"/>
    <property type="match status" value="1"/>
</dbReference>
<dbReference type="OrthoDB" id="6493426at2759"/>
<evidence type="ECO:0000259" key="7">
    <source>
        <dbReference type="PROSITE" id="PS50850"/>
    </source>
</evidence>
<evidence type="ECO:0000313" key="8">
    <source>
        <dbReference type="EMBL" id="KPM10398.1"/>
    </source>
</evidence>
<keyword evidence="5" id="KW-1133">Transmembrane helix</keyword>
<feature type="domain" description="Major facilitator superfamily (MFS) profile" evidence="7">
    <location>
        <begin position="1"/>
        <end position="449"/>
    </location>
</feature>
<dbReference type="GO" id="GO:0015293">
    <property type="term" value="F:symporter activity"/>
    <property type="evidence" value="ECO:0007669"/>
    <property type="project" value="UniProtKB-KW"/>
</dbReference>
<dbReference type="PROSITE" id="PS51257">
    <property type="entry name" value="PROKAR_LIPOPROTEIN"/>
    <property type="match status" value="1"/>
</dbReference>
<dbReference type="GO" id="GO:0006820">
    <property type="term" value="P:monoatomic anion transport"/>
    <property type="evidence" value="ECO:0007669"/>
    <property type="project" value="TreeGrafter"/>
</dbReference>
<keyword evidence="3" id="KW-0812">Transmembrane</keyword>
<comment type="caution">
    <text evidence="8">The sequence shown here is derived from an EMBL/GenBank/DDBJ whole genome shotgun (WGS) entry which is preliminary data.</text>
</comment>
<keyword evidence="2" id="KW-0813">Transport</keyword>